<dbReference type="Gene3D" id="3.30.1330.30">
    <property type="match status" value="1"/>
</dbReference>
<dbReference type="Pfam" id="PF08032">
    <property type="entry name" value="SpoU_sub_bind"/>
    <property type="match status" value="1"/>
</dbReference>
<reference evidence="4" key="1">
    <citation type="submission" date="2018-05" db="EMBL/GenBank/DDBJ databases">
        <authorList>
            <person name="Lanie J.A."/>
            <person name="Ng W.-L."/>
            <person name="Kazmierczak K.M."/>
            <person name="Andrzejewski T.M."/>
            <person name="Davidsen T.M."/>
            <person name="Wayne K.J."/>
            <person name="Tettelin H."/>
            <person name="Glass J.I."/>
            <person name="Rusch D."/>
            <person name="Podicherti R."/>
            <person name="Tsui H.-C.T."/>
            <person name="Winkler M.E."/>
        </authorList>
    </citation>
    <scope>NUCLEOTIDE SEQUENCE</scope>
</reference>
<dbReference type="SMART" id="SM00967">
    <property type="entry name" value="SpoU_sub_bind"/>
    <property type="match status" value="1"/>
</dbReference>
<dbReference type="SUPFAM" id="SSF55315">
    <property type="entry name" value="L30e-like"/>
    <property type="match status" value="1"/>
</dbReference>
<dbReference type="AlphaFoldDB" id="A0A381WYR1"/>
<dbReference type="PANTHER" id="PTHR46429:SF1">
    <property type="entry name" value="23S RRNA (GUANOSINE-2'-O-)-METHYLTRANSFERASE RLMB"/>
    <property type="match status" value="1"/>
</dbReference>
<dbReference type="CDD" id="cd18103">
    <property type="entry name" value="SpoU-like_RlmB"/>
    <property type="match status" value="1"/>
</dbReference>
<keyword evidence="1" id="KW-0489">Methyltransferase</keyword>
<proteinExistence type="predicted"/>
<keyword evidence="2" id="KW-0808">Transferase</keyword>
<name>A0A381WYR1_9ZZZZ</name>
<dbReference type="Pfam" id="PF00588">
    <property type="entry name" value="SpoU_methylase"/>
    <property type="match status" value="1"/>
</dbReference>
<dbReference type="InterPro" id="IPR029064">
    <property type="entry name" value="Ribosomal_eL30-like_sf"/>
</dbReference>
<sequence>MPNSIHIFGFHSLEAILNSSPELILNVFVQNGRRDRRMQDLLTKLENQKIKYSSTDKNILDRLAKGELHHGVLAEITLPTLPGQDKLIEHIKHYSINPLILILDSIQDPRNLGACLRSANAAGVDYVVVNKDRSAPINALVHKTSAGAINQIKIFQVTNLVRTIKELQKNGIWVLGLDGLSNNSLYKANLCEPIALVMGSEGKGLRKLIKTSCD</sequence>
<dbReference type="GO" id="GO:0008173">
    <property type="term" value="F:RNA methyltransferase activity"/>
    <property type="evidence" value="ECO:0007669"/>
    <property type="project" value="InterPro"/>
</dbReference>
<dbReference type="GO" id="GO:0003723">
    <property type="term" value="F:RNA binding"/>
    <property type="evidence" value="ECO:0007669"/>
    <property type="project" value="InterPro"/>
</dbReference>
<feature type="domain" description="RNA 2-O ribose methyltransferase substrate binding" evidence="3">
    <location>
        <begin position="6"/>
        <end position="82"/>
    </location>
</feature>
<dbReference type="InterPro" id="IPR029028">
    <property type="entry name" value="Alpha/beta_knot_MTases"/>
</dbReference>
<dbReference type="GO" id="GO:0032259">
    <property type="term" value="P:methylation"/>
    <property type="evidence" value="ECO:0007669"/>
    <property type="project" value="UniProtKB-KW"/>
</dbReference>
<dbReference type="InterPro" id="IPR004441">
    <property type="entry name" value="rRNA_MeTrfase_TrmH"/>
</dbReference>
<protein>
    <recommendedName>
        <fullName evidence="3">RNA 2-O ribose methyltransferase substrate binding domain-containing protein</fullName>
    </recommendedName>
</protein>
<evidence type="ECO:0000259" key="3">
    <source>
        <dbReference type="SMART" id="SM00967"/>
    </source>
</evidence>
<dbReference type="GO" id="GO:0006396">
    <property type="term" value="P:RNA processing"/>
    <property type="evidence" value="ECO:0007669"/>
    <property type="project" value="InterPro"/>
</dbReference>
<dbReference type="InterPro" id="IPR001537">
    <property type="entry name" value="SpoU_MeTrfase"/>
</dbReference>
<dbReference type="InterPro" id="IPR013123">
    <property type="entry name" value="SpoU_subst-bd"/>
</dbReference>
<gene>
    <name evidence="4" type="ORF">METZ01_LOCUS110245</name>
</gene>
<evidence type="ECO:0000256" key="1">
    <source>
        <dbReference type="ARBA" id="ARBA00022603"/>
    </source>
</evidence>
<dbReference type="SUPFAM" id="SSF75217">
    <property type="entry name" value="alpha/beta knot"/>
    <property type="match status" value="1"/>
</dbReference>
<dbReference type="NCBIfam" id="TIGR00186">
    <property type="entry name" value="rRNA_methyl_3"/>
    <property type="match status" value="1"/>
</dbReference>
<feature type="non-terminal residue" evidence="4">
    <location>
        <position position="214"/>
    </location>
</feature>
<dbReference type="Gene3D" id="3.40.1280.10">
    <property type="match status" value="1"/>
</dbReference>
<dbReference type="PANTHER" id="PTHR46429">
    <property type="entry name" value="23S RRNA (GUANOSINE-2'-O-)-METHYLTRANSFERASE RLMB"/>
    <property type="match status" value="1"/>
</dbReference>
<dbReference type="InterPro" id="IPR029026">
    <property type="entry name" value="tRNA_m1G_MTases_N"/>
</dbReference>
<dbReference type="EMBL" id="UINC01013253">
    <property type="protein sequence ID" value="SVA57391.1"/>
    <property type="molecule type" value="Genomic_DNA"/>
</dbReference>
<dbReference type="GO" id="GO:0005829">
    <property type="term" value="C:cytosol"/>
    <property type="evidence" value="ECO:0007669"/>
    <property type="project" value="TreeGrafter"/>
</dbReference>
<evidence type="ECO:0000256" key="2">
    <source>
        <dbReference type="ARBA" id="ARBA00022679"/>
    </source>
</evidence>
<organism evidence="4">
    <name type="scientific">marine metagenome</name>
    <dbReference type="NCBI Taxonomy" id="408172"/>
    <lineage>
        <taxon>unclassified sequences</taxon>
        <taxon>metagenomes</taxon>
        <taxon>ecological metagenomes</taxon>
    </lineage>
</organism>
<accession>A0A381WYR1</accession>
<evidence type="ECO:0000313" key="4">
    <source>
        <dbReference type="EMBL" id="SVA57391.1"/>
    </source>
</evidence>